<keyword evidence="1" id="KW-0805">Transcription regulation</keyword>
<dbReference type="SMART" id="SM00342">
    <property type="entry name" value="HTH_ARAC"/>
    <property type="match status" value="1"/>
</dbReference>
<dbReference type="eggNOG" id="COG2207">
    <property type="taxonomic scope" value="Bacteria"/>
</dbReference>
<dbReference type="STRING" id="1162668.LFE_0145"/>
<dbReference type="PANTHER" id="PTHR43436:SF1">
    <property type="entry name" value="TRANSCRIPTIONAL REGULATORY PROTEIN"/>
    <property type="match status" value="1"/>
</dbReference>
<dbReference type="PROSITE" id="PS01124">
    <property type="entry name" value="HTH_ARAC_FAMILY_2"/>
    <property type="match status" value="1"/>
</dbReference>
<organism evidence="4 5">
    <name type="scientific">Leptospirillum ferrooxidans (strain C2-3)</name>
    <dbReference type="NCBI Taxonomy" id="1162668"/>
    <lineage>
        <taxon>Bacteria</taxon>
        <taxon>Pseudomonadati</taxon>
        <taxon>Nitrospirota</taxon>
        <taxon>Nitrospiria</taxon>
        <taxon>Nitrospirales</taxon>
        <taxon>Nitrospiraceae</taxon>
        <taxon>Leptospirillum</taxon>
    </lineage>
</organism>
<dbReference type="InterPro" id="IPR009057">
    <property type="entry name" value="Homeodomain-like_sf"/>
</dbReference>
<dbReference type="OrthoDB" id="9802263at2"/>
<dbReference type="Proteomes" id="UP000007382">
    <property type="component" value="Chromosome"/>
</dbReference>
<dbReference type="EMBL" id="AP012342">
    <property type="protein sequence ID" value="BAM05873.1"/>
    <property type="molecule type" value="Genomic_DNA"/>
</dbReference>
<keyword evidence="2" id="KW-0804">Transcription</keyword>
<evidence type="ECO:0000256" key="2">
    <source>
        <dbReference type="ARBA" id="ARBA00023163"/>
    </source>
</evidence>
<dbReference type="GO" id="GO:0043565">
    <property type="term" value="F:sequence-specific DNA binding"/>
    <property type="evidence" value="ECO:0007669"/>
    <property type="project" value="InterPro"/>
</dbReference>
<dbReference type="GO" id="GO:0003700">
    <property type="term" value="F:DNA-binding transcription factor activity"/>
    <property type="evidence" value="ECO:0007669"/>
    <property type="project" value="InterPro"/>
</dbReference>
<reference evidence="4 5" key="1">
    <citation type="journal article" date="2012" name="J. Bacteriol.">
        <title>Complete Genome Sequence of Leptospirillum ferrooxidans Strain C2-3, Isolated from a Fresh Volcanic Ash Deposit on the Island of Miyake, Japan.</title>
        <authorList>
            <person name="Fujimura R."/>
            <person name="Sato Y."/>
            <person name="Nishizawa T."/>
            <person name="Oshima K."/>
            <person name="Kim S.-W."/>
            <person name="Hattori M."/>
            <person name="Kamijo T."/>
            <person name="Ohta H."/>
        </authorList>
    </citation>
    <scope>NUCLEOTIDE SEQUENCE [LARGE SCALE GENOMIC DNA]</scope>
    <source>
        <strain evidence="4 5">C2-3</strain>
    </source>
</reference>
<sequence>MKSSMKSGNRKEYELVFSMHALSEKIARWTGKNESQTTAISGLTLFRRESPTGPINGLYEPSLCLVAQGSKRVLLGEDTYIYDSQNYLITSLHLPTIVQVTEASREKPYLGLKMTLDPKEISQMMLDNPIPPPRIQQSSRAMATGKMTQPLLEATHRLVDLLSAEEDIPFLAPIIQREILYRLLVGDQGMRLRQIALAGSQCHQIARTIEWIKNHFAEPFLVNDLAKETGMSISTFHHHFRSMTSLSPLQYQKQLRLQEARRLMMTERLDAATAALHVGYESPSQFSREYSRMFGAPPLRDITNLRQIELFD</sequence>
<dbReference type="PANTHER" id="PTHR43436">
    <property type="entry name" value="ARAC-FAMILY TRANSCRIPTIONAL REGULATOR"/>
    <property type="match status" value="1"/>
</dbReference>
<keyword evidence="5" id="KW-1185">Reference proteome</keyword>
<evidence type="ECO:0000313" key="5">
    <source>
        <dbReference type="Proteomes" id="UP000007382"/>
    </source>
</evidence>
<dbReference type="InterPro" id="IPR018060">
    <property type="entry name" value="HTH_AraC"/>
</dbReference>
<accession>I0IKS4</accession>
<name>I0IKS4_LEPFC</name>
<dbReference type="RefSeq" id="WP_014448368.1">
    <property type="nucleotide sequence ID" value="NC_017094.1"/>
</dbReference>
<dbReference type="Gene3D" id="1.10.10.60">
    <property type="entry name" value="Homeodomain-like"/>
    <property type="match status" value="1"/>
</dbReference>
<dbReference type="PATRIC" id="fig|1162668.3.peg.169"/>
<reference evidence="5" key="2">
    <citation type="submission" date="2012-03" db="EMBL/GenBank/DDBJ databases">
        <title>The complete genome sequence of the pioneer microbe on fresh volcanic deposit, Leptospirillum ferrooxidans strain C2-3.</title>
        <authorList>
            <person name="Fujimura R."/>
            <person name="Sato Y."/>
            <person name="Nishizawa T."/>
            <person name="Nanba K."/>
            <person name="Oshima K."/>
            <person name="Hattori M."/>
            <person name="Kamijo T."/>
            <person name="Ohta H."/>
        </authorList>
    </citation>
    <scope>NUCLEOTIDE SEQUENCE [LARGE SCALE GENOMIC DNA]</scope>
    <source>
        <strain evidence="5">C2-3</strain>
    </source>
</reference>
<dbReference type="SUPFAM" id="SSF46689">
    <property type="entry name" value="Homeodomain-like"/>
    <property type="match status" value="2"/>
</dbReference>
<evidence type="ECO:0000256" key="1">
    <source>
        <dbReference type="ARBA" id="ARBA00023015"/>
    </source>
</evidence>
<dbReference type="Pfam" id="PF06719">
    <property type="entry name" value="AraC_N"/>
    <property type="match status" value="1"/>
</dbReference>
<evidence type="ECO:0000259" key="3">
    <source>
        <dbReference type="PROSITE" id="PS01124"/>
    </source>
</evidence>
<dbReference type="InterPro" id="IPR009594">
    <property type="entry name" value="Tscrpt_reg_HTH_AraC_N"/>
</dbReference>
<feature type="domain" description="HTH araC/xylS-type" evidence="3">
    <location>
        <begin position="206"/>
        <end position="304"/>
    </location>
</feature>
<evidence type="ECO:0000313" key="4">
    <source>
        <dbReference type="EMBL" id="BAM05873.1"/>
    </source>
</evidence>
<dbReference type="Pfam" id="PF12833">
    <property type="entry name" value="HTH_18"/>
    <property type="match status" value="1"/>
</dbReference>
<gene>
    <name evidence="4" type="ordered locus">LFE_0145</name>
</gene>
<protein>
    <submittedName>
        <fullName evidence="4">AraC family transcriptional regulator</fullName>
    </submittedName>
</protein>
<dbReference type="KEGG" id="lfc:LFE_0145"/>
<dbReference type="HOGENOM" id="CLU_000445_100_0_0"/>
<proteinExistence type="predicted"/>
<dbReference type="AlphaFoldDB" id="I0IKS4"/>